<dbReference type="OrthoDB" id="10613838at2759"/>
<feature type="coiled-coil region" evidence="1">
    <location>
        <begin position="151"/>
        <end position="212"/>
    </location>
</feature>
<dbReference type="EMBL" id="MLAK01000711">
    <property type="protein sequence ID" value="OHT06919.1"/>
    <property type="molecule type" value="Genomic_DNA"/>
</dbReference>
<dbReference type="RefSeq" id="XP_068360055.1">
    <property type="nucleotide sequence ID" value="XM_068504046.1"/>
</dbReference>
<dbReference type="GeneID" id="94838750"/>
<evidence type="ECO:0000256" key="2">
    <source>
        <dbReference type="SAM" id="MobiDB-lite"/>
    </source>
</evidence>
<gene>
    <name evidence="3" type="ORF">TRFO_24960</name>
</gene>
<keyword evidence="1" id="KW-0175">Coiled coil</keyword>
<name>A0A1J4K675_9EUKA</name>
<keyword evidence="4" id="KW-1185">Reference proteome</keyword>
<evidence type="ECO:0000313" key="3">
    <source>
        <dbReference type="EMBL" id="OHT06919.1"/>
    </source>
</evidence>
<evidence type="ECO:0000313" key="4">
    <source>
        <dbReference type="Proteomes" id="UP000179807"/>
    </source>
</evidence>
<feature type="region of interest" description="Disordered" evidence="2">
    <location>
        <begin position="668"/>
        <end position="690"/>
    </location>
</feature>
<comment type="caution">
    <text evidence="3">The sequence shown here is derived from an EMBL/GenBank/DDBJ whole genome shotgun (WGS) entry which is preliminary data.</text>
</comment>
<dbReference type="AlphaFoldDB" id="A0A1J4K675"/>
<evidence type="ECO:0000256" key="1">
    <source>
        <dbReference type="SAM" id="Coils"/>
    </source>
</evidence>
<feature type="compositionally biased region" description="Polar residues" evidence="2">
    <location>
        <begin position="521"/>
        <end position="537"/>
    </location>
</feature>
<feature type="compositionally biased region" description="Polar residues" evidence="2">
    <location>
        <begin position="672"/>
        <end position="681"/>
    </location>
</feature>
<sequence>MKKQKTQPKTNYRTETKKIIALVNKAIMSTSLRDKNEILSEIRELWLVDNEQLESLNQSNSIKQNELTNRRKQQNDISSTLETLRQNTSFFKYFNPNSTQHKEASLIASIKEKENIISKFHQLGRPTILPEILASEVQPVQKAFTLIDLNLRRAEEIVHCYQKRLNNVEQSQESTESIIKEFGSISNLLNVLNVLEEENQQLRKKEAVYLNDSFVRRRRFGDLLPSVVRLFITVYRTLLDSCMSSLPEYQFYVPDEESHQSFDDFCSDSSFLASDPTDIDIAELGKTLETENNDHFTNPESPKEKLQSLKEIIKLTHKLNDKIEQDIEKTAKPPNKPHFDTNPTRIEKLKMENERMLDLVHTLQKKLDDILEENLEVVTKVNRTIKAKRMVSSNYVKLLQDYHDLIDSHIELLDKQNFNKSVVKTSLFVNSSFGYELMEKIEDSATKEKLVDDFKVEEEIFKASNPAPLVVIDENPPLVEDKPAEMIDPKFMMMKIMKKKKKHNNSQLHSRETSTSTTSRANIQDLDNSSKTNLTKQSANISSNMSSNLSLNPFSKGHSNSLANHGNKVSKSSAPTNFLNGNRAELIDGLSLAFELGGYTIDFDNKFYQAVHNNLNNILNGMSTKGHNLVEEYGKEMNDKLSQINYIGNRILVKEKKQISVQTIVMEKPDAETQTPQSGIVTKQPPGKKK</sequence>
<dbReference type="Proteomes" id="UP000179807">
    <property type="component" value="Unassembled WGS sequence"/>
</dbReference>
<feature type="compositionally biased region" description="Low complexity" evidence="2">
    <location>
        <begin position="538"/>
        <end position="555"/>
    </location>
</feature>
<dbReference type="VEuPathDB" id="TrichDB:TRFO_24960"/>
<proteinExistence type="predicted"/>
<protein>
    <submittedName>
        <fullName evidence="3">Uncharacterized protein</fullName>
    </submittedName>
</protein>
<feature type="region of interest" description="Disordered" evidence="2">
    <location>
        <begin position="499"/>
        <end position="574"/>
    </location>
</feature>
<reference evidence="3" key="1">
    <citation type="submission" date="2016-10" db="EMBL/GenBank/DDBJ databases">
        <authorList>
            <person name="Benchimol M."/>
            <person name="Almeida L.G."/>
            <person name="Vasconcelos A.T."/>
            <person name="Perreira-Neves A."/>
            <person name="Rosa I.A."/>
            <person name="Tasca T."/>
            <person name="Bogo M.R."/>
            <person name="de Souza W."/>
        </authorList>
    </citation>
    <scope>NUCLEOTIDE SEQUENCE [LARGE SCALE GENOMIC DNA]</scope>
    <source>
        <strain evidence="3">K</strain>
    </source>
</reference>
<feature type="compositionally biased region" description="Polar residues" evidence="2">
    <location>
        <begin position="557"/>
        <end position="574"/>
    </location>
</feature>
<feature type="coiled-coil region" evidence="1">
    <location>
        <begin position="346"/>
        <end position="373"/>
    </location>
</feature>
<organism evidence="3 4">
    <name type="scientific">Tritrichomonas foetus</name>
    <dbReference type="NCBI Taxonomy" id="1144522"/>
    <lineage>
        <taxon>Eukaryota</taxon>
        <taxon>Metamonada</taxon>
        <taxon>Parabasalia</taxon>
        <taxon>Tritrichomonadida</taxon>
        <taxon>Tritrichomonadidae</taxon>
        <taxon>Tritrichomonas</taxon>
    </lineage>
</organism>
<accession>A0A1J4K675</accession>